<dbReference type="Gene3D" id="2.40.50.90">
    <property type="match status" value="1"/>
</dbReference>
<dbReference type="AlphaFoldDB" id="A0A4W2HI08"/>
<dbReference type="Pfam" id="PF00567">
    <property type="entry name" value="TUDOR"/>
    <property type="match status" value="1"/>
</dbReference>
<dbReference type="GeneTree" id="ENSGT00390000006620"/>
<dbReference type="PANTHER" id="PTHR48025:SF1">
    <property type="entry name" value="RRM DOMAIN-CONTAINING PROTEIN"/>
    <property type="match status" value="1"/>
</dbReference>
<evidence type="ECO:0000256" key="1">
    <source>
        <dbReference type="ARBA" id="ARBA00022884"/>
    </source>
</evidence>
<dbReference type="InterPro" id="IPR012677">
    <property type="entry name" value="Nucleotide-bd_a/b_plait_sf"/>
</dbReference>
<evidence type="ECO:0000259" key="3">
    <source>
        <dbReference type="PROSITE" id="PS50102"/>
    </source>
</evidence>
<evidence type="ECO:0000313" key="5">
    <source>
        <dbReference type="Proteomes" id="UP000429181"/>
    </source>
</evidence>
<dbReference type="Pfam" id="PF00076">
    <property type="entry name" value="RRM_1"/>
    <property type="match status" value="1"/>
</dbReference>
<dbReference type="Ensembl" id="ENSBIXT00005009687.1">
    <property type="protein sequence ID" value="ENSBIXP00005029837.1"/>
    <property type="gene ID" value="ENSBIXG00005009837.1"/>
</dbReference>
<organism evidence="4 5">
    <name type="scientific">Bos indicus x Bos taurus</name>
    <name type="common">Hybrid cattle</name>
    <dbReference type="NCBI Taxonomy" id="30522"/>
    <lineage>
        <taxon>Eukaryota</taxon>
        <taxon>Metazoa</taxon>
        <taxon>Chordata</taxon>
        <taxon>Craniata</taxon>
        <taxon>Vertebrata</taxon>
        <taxon>Euteleostomi</taxon>
        <taxon>Mammalia</taxon>
        <taxon>Eutheria</taxon>
        <taxon>Laurasiatheria</taxon>
        <taxon>Artiodactyla</taxon>
        <taxon>Ruminantia</taxon>
        <taxon>Pecora</taxon>
        <taxon>Bovidae</taxon>
        <taxon>Bovinae</taxon>
        <taxon>Bos</taxon>
    </lineage>
</organism>
<evidence type="ECO:0000313" key="4">
    <source>
        <dbReference type="Ensembl" id="ENSBIXP00005029837.1"/>
    </source>
</evidence>
<name>A0A4W2HI08_BOBOX</name>
<dbReference type="InterPro" id="IPR050502">
    <property type="entry name" value="Euk_RNA-bind_prot"/>
</dbReference>
<accession>A0A4W2HI08</accession>
<reference evidence="4 5" key="1">
    <citation type="submission" date="2018-11" db="EMBL/GenBank/DDBJ databases">
        <title>Haplotype-resolved cattle genomes.</title>
        <authorList>
            <person name="Low W.Y."/>
            <person name="Tearle R."/>
            <person name="Bickhart D.M."/>
            <person name="Rosen B.D."/>
            <person name="Koren S."/>
            <person name="Rhie A."/>
            <person name="Hiendleder S."/>
            <person name="Phillippy A.M."/>
            <person name="Smith T.P.L."/>
            <person name="Williams J.L."/>
        </authorList>
    </citation>
    <scope>NUCLEOTIDE SEQUENCE [LARGE SCALE GENOMIC DNA]</scope>
</reference>
<dbReference type="PROSITE" id="PS50102">
    <property type="entry name" value="RRM"/>
    <property type="match status" value="1"/>
</dbReference>
<dbReference type="InterPro" id="IPR000504">
    <property type="entry name" value="RRM_dom"/>
</dbReference>
<dbReference type="SUPFAM" id="SSF54928">
    <property type="entry name" value="RNA-binding domain, RBD"/>
    <property type="match status" value="1"/>
</dbReference>
<reference evidence="4" key="2">
    <citation type="submission" date="2025-08" db="UniProtKB">
        <authorList>
            <consortium name="Ensembl"/>
        </authorList>
    </citation>
    <scope>IDENTIFICATION</scope>
</reference>
<evidence type="ECO:0000256" key="2">
    <source>
        <dbReference type="PROSITE-ProRule" id="PRU00176"/>
    </source>
</evidence>
<dbReference type="InterPro" id="IPR035979">
    <property type="entry name" value="RBD_domain_sf"/>
</dbReference>
<dbReference type="CDD" id="cd21617">
    <property type="entry name" value="RRM_TDRD10"/>
    <property type="match status" value="1"/>
</dbReference>
<dbReference type="GO" id="GO:0003729">
    <property type="term" value="F:mRNA binding"/>
    <property type="evidence" value="ECO:0007669"/>
    <property type="project" value="TreeGrafter"/>
</dbReference>
<proteinExistence type="predicted"/>
<dbReference type="Gene3D" id="3.30.70.330">
    <property type="match status" value="1"/>
</dbReference>
<dbReference type="InterPro" id="IPR035437">
    <property type="entry name" value="SNase_OB-fold_sf"/>
</dbReference>
<dbReference type="InterPro" id="IPR002999">
    <property type="entry name" value="Tudor"/>
</dbReference>
<protein>
    <submittedName>
        <fullName evidence="4">Tudor domain containing 10</fullName>
    </submittedName>
</protein>
<dbReference type="Proteomes" id="UP000429181">
    <property type="component" value="Chromosome 3"/>
</dbReference>
<dbReference type="Gene3D" id="2.30.30.140">
    <property type="match status" value="1"/>
</dbReference>
<dbReference type="SMART" id="SM00360">
    <property type="entry name" value="RRM"/>
    <property type="match status" value="1"/>
</dbReference>
<dbReference type="InterPro" id="IPR047385">
    <property type="entry name" value="RRM_TDRD10"/>
</dbReference>
<gene>
    <name evidence="4" type="primary">TDRD10</name>
</gene>
<dbReference type="PANTHER" id="PTHR48025">
    <property type="entry name" value="OS02G0815200 PROTEIN"/>
    <property type="match status" value="1"/>
</dbReference>
<feature type="domain" description="RRM" evidence="3">
    <location>
        <begin position="34"/>
        <end position="107"/>
    </location>
</feature>
<dbReference type="SUPFAM" id="SSF63748">
    <property type="entry name" value="Tudor/PWWP/MBT"/>
    <property type="match status" value="1"/>
</dbReference>
<sequence length="410" mass="45562">MSCSSSDFRPSAKVFGENGALEEQKSPKFKKRETEVYVGNLPLDISEEEIRCLLKDFSPLHVHRVQNGCRCFAFVDLGSTQKVALAIQALNGKLFHKRKLYVNSNNRSPKRTPDVTERPQELLISEKASAQGFAGTTACPQLTPKASGEPCETEKSKTSFFAVPMEMRGSFLVLLLRECFRDLGWLATIPSISGEVGLLVTSTVPQTPFFWAMHITETLHQNMQALFSALAEAEERQPYLQDSAVRRGTRGLAEYHLGDYGPAWNRCWVLDRVDSWVVVMFVDFGRSATIPVQSLRTLDGDNFWTIPPLTQPFMLEKGKAPSTLLQRTQGTVDAVRSSGHLSGNGFCVGAAKAPGMPSLQALLFWSHPSFQHLPLAERSGEFGFHTWSLRTTRSGRGPQVLPEGWVLWVG</sequence>
<keyword evidence="1 2" id="KW-0694">RNA-binding</keyword>